<dbReference type="RefSeq" id="WP_208289651.1">
    <property type="nucleotide sequence ID" value="NZ_CP074404.1"/>
</dbReference>
<name>A0ABS3SHE1_9CELL</name>
<evidence type="ECO:0000313" key="1">
    <source>
        <dbReference type="EMBL" id="MBO3085171.1"/>
    </source>
</evidence>
<sequence>MIPTVFDPLERPTPRLVHFTGRPRGDSPLPGDVAHLNAEQRLASILVSGQLRAFPVYGTVDVPVIGASDISPADLEAAFRTGLSTRGPFEPWALVLSRTSMWVSGARPVLYADYAEAPKIRAALDERSPGRSALVQRIDLIMYRSDWTHEREWRWIAGAARERIPVWPQLDAVIVAQKGWQPPGLGARPDAAKVQRWWWSGTHLIDDGLITEPSPYE</sequence>
<gene>
    <name evidence="1" type="ORF">J4035_11025</name>
</gene>
<reference evidence="1 2" key="1">
    <citation type="submission" date="2021-03" db="EMBL/GenBank/DDBJ databases">
        <title>novel species in genus Cellulomonas.</title>
        <authorList>
            <person name="Zhang G."/>
        </authorList>
    </citation>
    <scope>NUCLEOTIDE SEQUENCE [LARGE SCALE GENOMIC DNA]</scope>
    <source>
        <strain evidence="2">zg-ZUI188</strain>
    </source>
</reference>
<dbReference type="Proteomes" id="UP000678317">
    <property type="component" value="Unassembled WGS sequence"/>
</dbReference>
<keyword evidence="2" id="KW-1185">Reference proteome</keyword>
<evidence type="ECO:0000313" key="2">
    <source>
        <dbReference type="Proteomes" id="UP000678317"/>
    </source>
</evidence>
<comment type="caution">
    <text evidence="1">The sequence shown here is derived from an EMBL/GenBank/DDBJ whole genome shotgun (WGS) entry which is preliminary data.</text>
</comment>
<proteinExistence type="predicted"/>
<accession>A0ABS3SHE1</accession>
<dbReference type="EMBL" id="JAGFBM010000005">
    <property type="protein sequence ID" value="MBO3085171.1"/>
    <property type="molecule type" value="Genomic_DNA"/>
</dbReference>
<protein>
    <submittedName>
        <fullName evidence="1">Uncharacterized protein</fullName>
    </submittedName>
</protein>
<organism evidence="1 2">
    <name type="scientific">Cellulomonas fengjieae</name>
    <dbReference type="NCBI Taxonomy" id="2819978"/>
    <lineage>
        <taxon>Bacteria</taxon>
        <taxon>Bacillati</taxon>
        <taxon>Actinomycetota</taxon>
        <taxon>Actinomycetes</taxon>
        <taxon>Micrococcales</taxon>
        <taxon>Cellulomonadaceae</taxon>
        <taxon>Cellulomonas</taxon>
    </lineage>
</organism>